<feature type="non-terminal residue" evidence="2">
    <location>
        <position position="182"/>
    </location>
</feature>
<dbReference type="EMBL" id="RWIC01000579">
    <property type="protein sequence ID" value="TKC42113.1"/>
    <property type="molecule type" value="Genomic_DNA"/>
</dbReference>
<feature type="region of interest" description="Disordered" evidence="1">
    <location>
        <begin position="46"/>
        <end position="149"/>
    </location>
</feature>
<protein>
    <submittedName>
        <fullName evidence="2">Uncharacterized protein</fullName>
    </submittedName>
</protein>
<accession>A0A4U1EZ85</accession>
<feature type="compositionally biased region" description="Low complexity" evidence="1">
    <location>
        <begin position="18"/>
        <end position="28"/>
    </location>
</feature>
<comment type="caution">
    <text evidence="2">The sequence shown here is derived from an EMBL/GenBank/DDBJ whole genome shotgun (WGS) entry which is preliminary data.</text>
</comment>
<feature type="compositionally biased region" description="Pro residues" evidence="1">
    <location>
        <begin position="1"/>
        <end position="17"/>
    </location>
</feature>
<organism evidence="2 3">
    <name type="scientific">Monodon monoceros</name>
    <name type="common">Narwhal</name>
    <name type="synonym">Ceratodon monodon</name>
    <dbReference type="NCBI Taxonomy" id="40151"/>
    <lineage>
        <taxon>Eukaryota</taxon>
        <taxon>Metazoa</taxon>
        <taxon>Chordata</taxon>
        <taxon>Craniata</taxon>
        <taxon>Vertebrata</taxon>
        <taxon>Euteleostomi</taxon>
        <taxon>Mammalia</taxon>
        <taxon>Eutheria</taxon>
        <taxon>Laurasiatheria</taxon>
        <taxon>Artiodactyla</taxon>
        <taxon>Whippomorpha</taxon>
        <taxon>Cetacea</taxon>
        <taxon>Odontoceti</taxon>
        <taxon>Monodontidae</taxon>
        <taxon>Monodon</taxon>
    </lineage>
</organism>
<evidence type="ECO:0000313" key="3">
    <source>
        <dbReference type="Proteomes" id="UP000308365"/>
    </source>
</evidence>
<sequence>MDPPPARAPIEAPPRPGCPGARPAAPCPALRYLGAPERAELGPTAAPHLLPALAPGPVAAQGRTAWGRPRRQRAWRAGRTQAPEPAARGSTSSRSAPQLRRRRRRRRAAQWERAGGDSPRPGRPGPHARAPAGPHLPRNPFSGAPRVAEGGCTHHLAFSLLSPQEPWRRPLRRRQPLQPWEL</sequence>
<gene>
    <name evidence="2" type="ORF">EI555_017147</name>
</gene>
<feature type="compositionally biased region" description="Low complexity" evidence="1">
    <location>
        <begin position="46"/>
        <end position="60"/>
    </location>
</feature>
<feature type="region of interest" description="Disordered" evidence="1">
    <location>
        <begin position="161"/>
        <end position="182"/>
    </location>
</feature>
<dbReference type="AlphaFoldDB" id="A0A4U1EZ85"/>
<feature type="region of interest" description="Disordered" evidence="1">
    <location>
        <begin position="1"/>
        <end position="28"/>
    </location>
</feature>
<evidence type="ECO:0000256" key="1">
    <source>
        <dbReference type="SAM" id="MobiDB-lite"/>
    </source>
</evidence>
<name>A0A4U1EZ85_MONMO</name>
<dbReference type="Proteomes" id="UP000308365">
    <property type="component" value="Unassembled WGS sequence"/>
</dbReference>
<feature type="compositionally biased region" description="Low complexity" evidence="1">
    <location>
        <begin position="125"/>
        <end position="135"/>
    </location>
</feature>
<reference evidence="3" key="1">
    <citation type="journal article" date="2019" name="IScience">
        <title>Narwhal Genome Reveals Long-Term Low Genetic Diversity despite Current Large Abundance Size.</title>
        <authorList>
            <person name="Westbury M.V."/>
            <person name="Petersen B."/>
            <person name="Garde E."/>
            <person name="Heide-Jorgensen M.P."/>
            <person name="Lorenzen E.D."/>
        </authorList>
    </citation>
    <scope>NUCLEOTIDE SEQUENCE [LARGE SCALE GENOMIC DNA]</scope>
</reference>
<proteinExistence type="predicted"/>
<evidence type="ECO:0000313" key="2">
    <source>
        <dbReference type="EMBL" id="TKC42113.1"/>
    </source>
</evidence>
<feature type="compositionally biased region" description="Basic residues" evidence="1">
    <location>
        <begin position="99"/>
        <end position="108"/>
    </location>
</feature>